<proteinExistence type="predicted"/>
<organism evidence="2 3">
    <name type="scientific">Karstenula rhodostoma CBS 690.94</name>
    <dbReference type="NCBI Taxonomy" id="1392251"/>
    <lineage>
        <taxon>Eukaryota</taxon>
        <taxon>Fungi</taxon>
        <taxon>Dikarya</taxon>
        <taxon>Ascomycota</taxon>
        <taxon>Pezizomycotina</taxon>
        <taxon>Dothideomycetes</taxon>
        <taxon>Pleosporomycetidae</taxon>
        <taxon>Pleosporales</taxon>
        <taxon>Massarineae</taxon>
        <taxon>Didymosphaeriaceae</taxon>
        <taxon>Karstenula</taxon>
    </lineage>
</organism>
<evidence type="ECO:0000313" key="2">
    <source>
        <dbReference type="EMBL" id="KAF2445005.1"/>
    </source>
</evidence>
<sequence>MPSTLESLHSALNARSIPCTLTGELSSIMSFTNAPLSYTLRIAGSKTSTTVLVIKSQEFTSNAFRVINEDYLAELCVWVSNFQSEKEREAASGQMRLVPRTDSALLGILQKDIETSNLLEPFAPAHTMVEWGHLLDAVVTLFAPFGLQPDFSAPDSVSFGVKELITNGYCAGPKIFRLKKYGFEGEIRGGLNLSTCVTLLYARNLGPAHADADRNRMLSRMLVEAEYVGELAEDDFMPLKVLLYDLAKADDRRALVERVLLIRDLEREGQPSFEKSKWMGKQKRYYMRIDFTPDEKSRPAARAYHLRKEAGKGSRLREDITDEDINFGAKERVVERSPRPPTGGENPIEVALWKELERFNESRGLMMEQTLKRERDGGVVPELTREEDEETVGPVTPPASPFTHAFNMVEEDEDEDGGIRLHPDTLPELGQ</sequence>
<feature type="region of interest" description="Disordered" evidence="1">
    <location>
        <begin position="381"/>
        <end position="431"/>
    </location>
</feature>
<name>A0A9P4PJ46_9PLEO</name>
<dbReference type="OrthoDB" id="3792554at2759"/>
<dbReference type="Proteomes" id="UP000799764">
    <property type="component" value="Unassembled WGS sequence"/>
</dbReference>
<evidence type="ECO:0000256" key="1">
    <source>
        <dbReference type="SAM" id="MobiDB-lite"/>
    </source>
</evidence>
<accession>A0A9P4PJ46</accession>
<keyword evidence="3" id="KW-1185">Reference proteome</keyword>
<dbReference type="AlphaFoldDB" id="A0A9P4PJ46"/>
<reference evidence="2" key="1">
    <citation type="journal article" date="2020" name="Stud. Mycol.">
        <title>101 Dothideomycetes genomes: a test case for predicting lifestyles and emergence of pathogens.</title>
        <authorList>
            <person name="Haridas S."/>
            <person name="Albert R."/>
            <person name="Binder M."/>
            <person name="Bloem J."/>
            <person name="Labutti K."/>
            <person name="Salamov A."/>
            <person name="Andreopoulos B."/>
            <person name="Baker S."/>
            <person name="Barry K."/>
            <person name="Bills G."/>
            <person name="Bluhm B."/>
            <person name="Cannon C."/>
            <person name="Castanera R."/>
            <person name="Culley D."/>
            <person name="Daum C."/>
            <person name="Ezra D."/>
            <person name="Gonzalez J."/>
            <person name="Henrissat B."/>
            <person name="Kuo A."/>
            <person name="Liang C."/>
            <person name="Lipzen A."/>
            <person name="Lutzoni F."/>
            <person name="Magnuson J."/>
            <person name="Mondo S."/>
            <person name="Nolan M."/>
            <person name="Ohm R."/>
            <person name="Pangilinan J."/>
            <person name="Park H.-J."/>
            <person name="Ramirez L."/>
            <person name="Alfaro M."/>
            <person name="Sun H."/>
            <person name="Tritt A."/>
            <person name="Yoshinaga Y."/>
            <person name="Zwiers L.-H."/>
            <person name="Turgeon B."/>
            <person name="Goodwin S."/>
            <person name="Spatafora J."/>
            <person name="Crous P."/>
            <person name="Grigoriev I."/>
        </authorList>
    </citation>
    <scope>NUCLEOTIDE SEQUENCE</scope>
    <source>
        <strain evidence="2">CBS 690.94</strain>
    </source>
</reference>
<gene>
    <name evidence="2" type="ORF">P171DRAFT_287293</name>
</gene>
<comment type="caution">
    <text evidence="2">The sequence shown here is derived from an EMBL/GenBank/DDBJ whole genome shotgun (WGS) entry which is preliminary data.</text>
</comment>
<protein>
    <submittedName>
        <fullName evidence="2">Uncharacterized protein</fullName>
    </submittedName>
</protein>
<evidence type="ECO:0000313" key="3">
    <source>
        <dbReference type="Proteomes" id="UP000799764"/>
    </source>
</evidence>
<dbReference type="EMBL" id="MU001500">
    <property type="protein sequence ID" value="KAF2445005.1"/>
    <property type="molecule type" value="Genomic_DNA"/>
</dbReference>